<dbReference type="SUPFAM" id="SSF56322">
    <property type="entry name" value="ADC synthase"/>
    <property type="match status" value="1"/>
</dbReference>
<evidence type="ECO:0000313" key="2">
    <source>
        <dbReference type="EMBL" id="GMG39662.1"/>
    </source>
</evidence>
<dbReference type="GO" id="GO:0000162">
    <property type="term" value="P:L-tryptophan biosynthetic process"/>
    <property type="evidence" value="ECO:0007669"/>
    <property type="project" value="TreeGrafter"/>
</dbReference>
<evidence type="ECO:0000313" key="3">
    <source>
        <dbReference type="Proteomes" id="UP001165063"/>
    </source>
</evidence>
<dbReference type="EMBL" id="BSXU01003082">
    <property type="protein sequence ID" value="GMG39662.1"/>
    <property type="molecule type" value="Genomic_DNA"/>
</dbReference>
<dbReference type="PANTHER" id="PTHR11236">
    <property type="entry name" value="AMINOBENZOATE/ANTHRANILATE SYNTHASE"/>
    <property type="match status" value="1"/>
</dbReference>
<protein>
    <submittedName>
        <fullName evidence="2">Unnamed protein product</fullName>
    </submittedName>
</protein>
<proteinExistence type="predicted"/>
<dbReference type="InterPro" id="IPR019999">
    <property type="entry name" value="Anth_synth_I-like"/>
</dbReference>
<feature type="domain" description="Anthranilate synthase component I N-terminal" evidence="1">
    <location>
        <begin position="47"/>
        <end position="141"/>
    </location>
</feature>
<dbReference type="AlphaFoldDB" id="A0A9W6YZJ5"/>
<comment type="caution">
    <text evidence="2">The sequence shown here is derived from an EMBL/GenBank/DDBJ whole genome shotgun (WGS) entry which is preliminary data.</text>
</comment>
<dbReference type="OrthoDB" id="1865897at2759"/>
<dbReference type="PANTHER" id="PTHR11236:SF9">
    <property type="entry name" value="ANTHRANILATE SYNTHASE COMPONENT 1"/>
    <property type="match status" value="1"/>
</dbReference>
<evidence type="ECO:0000259" key="1">
    <source>
        <dbReference type="Pfam" id="PF04715"/>
    </source>
</evidence>
<dbReference type="Gene3D" id="3.60.120.10">
    <property type="entry name" value="Anthranilate synthase"/>
    <property type="match status" value="1"/>
</dbReference>
<reference evidence="2" key="1">
    <citation type="submission" date="2023-04" db="EMBL/GenBank/DDBJ databases">
        <title>Ambrosiozyma monospora NBRC 1965.</title>
        <authorList>
            <person name="Ichikawa N."/>
            <person name="Sato H."/>
            <person name="Tonouchi N."/>
        </authorList>
    </citation>
    <scope>NUCLEOTIDE SEQUENCE</scope>
    <source>
        <strain evidence="2">NBRC 1965</strain>
    </source>
</reference>
<dbReference type="InterPro" id="IPR006805">
    <property type="entry name" value="Anth_synth_I_N"/>
</dbReference>
<accession>A0A9W6YZJ5</accession>
<organism evidence="2 3">
    <name type="scientific">Ambrosiozyma monospora</name>
    <name type="common">Yeast</name>
    <name type="synonym">Endomycopsis monosporus</name>
    <dbReference type="NCBI Taxonomy" id="43982"/>
    <lineage>
        <taxon>Eukaryota</taxon>
        <taxon>Fungi</taxon>
        <taxon>Dikarya</taxon>
        <taxon>Ascomycota</taxon>
        <taxon>Saccharomycotina</taxon>
        <taxon>Pichiomycetes</taxon>
        <taxon>Pichiales</taxon>
        <taxon>Pichiaceae</taxon>
        <taxon>Ambrosiozyma</taxon>
    </lineage>
</organism>
<gene>
    <name evidence="2" type="ORF">Amon01_000552200</name>
</gene>
<dbReference type="Pfam" id="PF04715">
    <property type="entry name" value="Anth_synt_I_N"/>
    <property type="match status" value="1"/>
</dbReference>
<sequence length="144" mass="16171">MSISIQPSFDDLYSIITEHRKEYADKPSELPNLYPIYTYFSSDYLTPHLAYLKLTRPGDKLFKKSPSFLFESAKNGDQIDRYSFMGTNPRKIITTGPEHGESVDPLTLLEKELKGLRQANLPGVPKLSGGAIGYISYDCSTDVV</sequence>
<name>A0A9W6YZJ5_AMBMO</name>
<dbReference type="Proteomes" id="UP001165063">
    <property type="component" value="Unassembled WGS sequence"/>
</dbReference>
<keyword evidence="3" id="KW-1185">Reference proteome</keyword>
<dbReference type="InterPro" id="IPR005801">
    <property type="entry name" value="ADC_synthase"/>
</dbReference>